<proteinExistence type="predicted"/>
<keyword evidence="2" id="KW-1185">Reference proteome</keyword>
<dbReference type="AlphaFoldDB" id="A0AAD6ZYJ2"/>
<dbReference type="EMBL" id="JARIHO010000021">
    <property type="protein sequence ID" value="KAJ7346073.1"/>
    <property type="molecule type" value="Genomic_DNA"/>
</dbReference>
<protein>
    <submittedName>
        <fullName evidence="1">Uncharacterized protein</fullName>
    </submittedName>
</protein>
<evidence type="ECO:0000313" key="1">
    <source>
        <dbReference type="EMBL" id="KAJ7346073.1"/>
    </source>
</evidence>
<name>A0AAD6ZYJ2_9AGAR</name>
<accession>A0AAD6ZYJ2</accession>
<sequence>MRQAQYTVPLPDINPGAHASDAYAVTARWPALCAPCTSFRRTWALPLLLLHPPPAFPSLSSPFSHLPFRSADIPLPIHPRSSSFLGALSLVLAAARWQPTAQTPDPIHQLWRASVCVGAGTALFREPASASTMYTLGWQHTGPIPTLHTRCSPSASALVPCSFGTHTLISSPFPPRLLPPSVSHSSPHTTPDSTISPVNETNKSNISFIFATGYVWEV</sequence>
<organism evidence="1 2">
    <name type="scientific">Mycena albidolilacea</name>
    <dbReference type="NCBI Taxonomy" id="1033008"/>
    <lineage>
        <taxon>Eukaryota</taxon>
        <taxon>Fungi</taxon>
        <taxon>Dikarya</taxon>
        <taxon>Basidiomycota</taxon>
        <taxon>Agaricomycotina</taxon>
        <taxon>Agaricomycetes</taxon>
        <taxon>Agaricomycetidae</taxon>
        <taxon>Agaricales</taxon>
        <taxon>Marasmiineae</taxon>
        <taxon>Mycenaceae</taxon>
        <taxon>Mycena</taxon>
    </lineage>
</organism>
<gene>
    <name evidence="1" type="ORF">DFH08DRAFT_1007920</name>
</gene>
<evidence type="ECO:0000313" key="2">
    <source>
        <dbReference type="Proteomes" id="UP001218218"/>
    </source>
</evidence>
<dbReference type="Proteomes" id="UP001218218">
    <property type="component" value="Unassembled WGS sequence"/>
</dbReference>
<comment type="caution">
    <text evidence="1">The sequence shown here is derived from an EMBL/GenBank/DDBJ whole genome shotgun (WGS) entry which is preliminary data.</text>
</comment>
<reference evidence="1" key="1">
    <citation type="submission" date="2023-03" db="EMBL/GenBank/DDBJ databases">
        <title>Massive genome expansion in bonnet fungi (Mycena s.s.) driven by repeated elements and novel gene families across ecological guilds.</title>
        <authorList>
            <consortium name="Lawrence Berkeley National Laboratory"/>
            <person name="Harder C.B."/>
            <person name="Miyauchi S."/>
            <person name="Viragh M."/>
            <person name="Kuo A."/>
            <person name="Thoen E."/>
            <person name="Andreopoulos B."/>
            <person name="Lu D."/>
            <person name="Skrede I."/>
            <person name="Drula E."/>
            <person name="Henrissat B."/>
            <person name="Morin E."/>
            <person name="Kohler A."/>
            <person name="Barry K."/>
            <person name="LaButti K."/>
            <person name="Morin E."/>
            <person name="Salamov A."/>
            <person name="Lipzen A."/>
            <person name="Mereny Z."/>
            <person name="Hegedus B."/>
            <person name="Baldrian P."/>
            <person name="Stursova M."/>
            <person name="Weitz H."/>
            <person name="Taylor A."/>
            <person name="Grigoriev I.V."/>
            <person name="Nagy L.G."/>
            <person name="Martin F."/>
            <person name="Kauserud H."/>
        </authorList>
    </citation>
    <scope>NUCLEOTIDE SEQUENCE</scope>
    <source>
        <strain evidence="1">CBHHK002</strain>
    </source>
</reference>